<feature type="transmembrane region" description="Helical" evidence="1">
    <location>
        <begin position="300"/>
        <end position="317"/>
    </location>
</feature>
<dbReference type="InterPro" id="IPR037185">
    <property type="entry name" value="EmrE-like"/>
</dbReference>
<keyword evidence="3" id="KW-1185">Reference proteome</keyword>
<feature type="transmembrane region" description="Helical" evidence="1">
    <location>
        <begin position="163"/>
        <end position="183"/>
    </location>
</feature>
<feature type="transmembrane region" description="Helical" evidence="1">
    <location>
        <begin position="25"/>
        <end position="43"/>
    </location>
</feature>
<dbReference type="SUPFAM" id="SSF103481">
    <property type="entry name" value="Multidrug resistance efflux transporter EmrE"/>
    <property type="match status" value="2"/>
</dbReference>
<accession>N0B1F3</accession>
<feature type="transmembrane region" description="Helical" evidence="1">
    <location>
        <begin position="109"/>
        <end position="129"/>
    </location>
</feature>
<keyword evidence="1" id="KW-0472">Membrane</keyword>
<dbReference type="STRING" id="670307.HYPDE_28198"/>
<sequence>MTTIAAVDSLRTAALKAHYSRLQRWGFVWALWTAVLWGAWYVPGTALWYEKPYVDIPTDQMGLRLAATAVMTWVHAIMVFVFLLLWNGVLGKIADYGRTMVRFRRISKWYALASLCGGPLAIFGSYMAMGFVGPVFAAVTSLFYPVVGAVVARLWYKEKITGRAALGMAIIILGGMAIYGPGLFGELDISSNHAWLGYVGGIMSAVGWGLEGAVAARAIDVSDPDAGIQCRFSFEVLFWGLLILPFLAIFTEFPISSLIVDTVTHGRAMLWIILASACHAYCYTAFYKSFSLIGVARGEAIGNLYAIFALIFIAMFTLQLPQWYFIIGLILTVLGSFVMFSEPAESVAQLRDTDTGFKTP</sequence>
<dbReference type="Proteomes" id="UP000005952">
    <property type="component" value="Chromosome"/>
</dbReference>
<reference evidence="2 3" key="1">
    <citation type="journal article" date="2013" name="Genome Announc.">
        <title>Genome sequences for three denitrifying bacterial strains isolated from a uranium- and nitrate-contaminated subsurface environment.</title>
        <authorList>
            <person name="Venkatramanan R."/>
            <person name="Prakash O."/>
            <person name="Woyke T."/>
            <person name="Chain P."/>
            <person name="Goodwin L.A."/>
            <person name="Watson D."/>
            <person name="Brooks S."/>
            <person name="Kostka J.E."/>
            <person name="Green S.J."/>
        </authorList>
    </citation>
    <scope>NUCLEOTIDE SEQUENCE [LARGE SCALE GENOMIC DNA]</scope>
    <source>
        <strain evidence="2 3">1NES1</strain>
    </source>
</reference>
<name>N0B1F3_9HYPH</name>
<evidence type="ECO:0000313" key="3">
    <source>
        <dbReference type="Proteomes" id="UP000005952"/>
    </source>
</evidence>
<dbReference type="OrthoDB" id="5604143at2"/>
<feature type="transmembrane region" description="Helical" evidence="1">
    <location>
        <begin position="323"/>
        <end position="341"/>
    </location>
</feature>
<dbReference type="EMBL" id="CP005587">
    <property type="protein sequence ID" value="AGK57319.1"/>
    <property type="molecule type" value="Genomic_DNA"/>
</dbReference>
<keyword evidence="1" id="KW-0812">Transmembrane</keyword>
<dbReference type="KEGG" id="hdt:HYPDE_28198"/>
<dbReference type="HOGENOM" id="CLU_044169_0_0_5"/>
<keyword evidence="1" id="KW-1133">Transmembrane helix</keyword>
<feature type="transmembrane region" description="Helical" evidence="1">
    <location>
        <begin position="236"/>
        <end position="256"/>
    </location>
</feature>
<feature type="transmembrane region" description="Helical" evidence="1">
    <location>
        <begin position="268"/>
        <end position="288"/>
    </location>
</feature>
<feature type="transmembrane region" description="Helical" evidence="1">
    <location>
        <begin position="135"/>
        <end position="156"/>
    </location>
</feature>
<gene>
    <name evidence="2" type="ORF">HYPDE_28198</name>
</gene>
<evidence type="ECO:0000256" key="1">
    <source>
        <dbReference type="SAM" id="Phobius"/>
    </source>
</evidence>
<organism evidence="2 3">
    <name type="scientific">Hyphomicrobium denitrificans 1NES1</name>
    <dbReference type="NCBI Taxonomy" id="670307"/>
    <lineage>
        <taxon>Bacteria</taxon>
        <taxon>Pseudomonadati</taxon>
        <taxon>Pseudomonadota</taxon>
        <taxon>Alphaproteobacteria</taxon>
        <taxon>Hyphomicrobiales</taxon>
        <taxon>Hyphomicrobiaceae</taxon>
        <taxon>Hyphomicrobium</taxon>
    </lineage>
</organism>
<feature type="transmembrane region" description="Helical" evidence="1">
    <location>
        <begin position="195"/>
        <end position="216"/>
    </location>
</feature>
<evidence type="ECO:0008006" key="4">
    <source>
        <dbReference type="Google" id="ProtNLM"/>
    </source>
</evidence>
<protein>
    <recommendedName>
        <fullName evidence="4">EamA domain-containing protein</fullName>
    </recommendedName>
</protein>
<dbReference type="RefSeq" id="WP_015597356.1">
    <property type="nucleotide sequence ID" value="NC_021172.1"/>
</dbReference>
<dbReference type="eggNOG" id="COG0697">
    <property type="taxonomic scope" value="Bacteria"/>
</dbReference>
<feature type="transmembrane region" description="Helical" evidence="1">
    <location>
        <begin position="63"/>
        <end position="88"/>
    </location>
</feature>
<proteinExistence type="predicted"/>
<dbReference type="AlphaFoldDB" id="N0B1F3"/>
<evidence type="ECO:0000313" key="2">
    <source>
        <dbReference type="EMBL" id="AGK57319.1"/>
    </source>
</evidence>